<protein>
    <submittedName>
        <fullName evidence="17">ATPase</fullName>
    </submittedName>
</protein>
<evidence type="ECO:0000256" key="11">
    <source>
        <dbReference type="ARBA" id="ARBA00022989"/>
    </source>
</evidence>
<evidence type="ECO:0000256" key="10">
    <source>
        <dbReference type="ARBA" id="ARBA00022967"/>
    </source>
</evidence>
<comment type="subcellular location">
    <subcellularLocation>
        <location evidence="1">Cell membrane</location>
        <topology evidence="1">Multi-pass membrane protein</topology>
    </subcellularLocation>
</comment>
<evidence type="ECO:0000256" key="14">
    <source>
        <dbReference type="RuleBase" id="RU362081"/>
    </source>
</evidence>
<dbReference type="EMBL" id="CP009285">
    <property type="protein sequence ID" value="AIQ60996.1"/>
    <property type="molecule type" value="Genomic_DNA"/>
</dbReference>
<dbReference type="GO" id="GO:0046872">
    <property type="term" value="F:metal ion binding"/>
    <property type="evidence" value="ECO:0007669"/>
    <property type="project" value="UniProtKB-KW"/>
</dbReference>
<evidence type="ECO:0000256" key="7">
    <source>
        <dbReference type="ARBA" id="ARBA00022741"/>
    </source>
</evidence>
<keyword evidence="9" id="KW-0460">Magnesium</keyword>
<sequence>MQATSKQMPKSVARQGGAQQPRTPEPRRFDPLAMISNAEMQAALGSGLMMLIAWAASGWSETISVILYVISYSIGGWIKAKEGVETLVKERDLDVNLLMIAAALGAASIGYWNEGAMLIFIFALSGALESYTMERSKKDISSLLALKPATAVRIEQGAMNEVAIDLLAIGDLLLVRPGELIPADGKVCRGESSVNQASITGESLPVDKAAGSEVFAGTVNGEGPLYIEVTKSAENTLFAKIIRMVEEAENEVPDSQRFIKRLESIYARAVVASTALLIALPPFLLDWSWNNTFYKAMVFLVVASPCALVSSIMPAMLSAISKSARKGILFKGGVHLENMARTSVVAFDKTGTLTEGVPQVTDFIAGEGYGREELLAVSASIEKLSGHPLAEAIVALAEAEQVELHDIEESKSVTGWGIEGTINGQLWRIGKSNLLDEVDGAAPQEGSEDWRALRSRLEQEGKTVSLILAGDTIAGMIALQDTVRSQAETAVRKLQELGIKVAMLTGDREATAHVIAGTTGVDLVFAGLLPEDKVSHIKTLREQYGHVIMVGDGVNDAPALATATVGMGMGMKGSGAALEIADVVLMNDNIEEIASTIALARRTQRIVKQNMIFAVTVIATLMISNFVQGIALPFGVVGHEGSTILVILNGLRLLR</sequence>
<dbReference type="PANTHER" id="PTHR43079:SF1">
    <property type="entry name" value="CADMIUM_ZINC-TRANSPORTING ATPASE HMA1, CHLOROPLASTIC-RELATED"/>
    <property type="match status" value="1"/>
</dbReference>
<evidence type="ECO:0000256" key="2">
    <source>
        <dbReference type="ARBA" id="ARBA00006024"/>
    </source>
</evidence>
<dbReference type="InterPro" id="IPR036412">
    <property type="entry name" value="HAD-like_sf"/>
</dbReference>
<dbReference type="OrthoDB" id="9813266at2"/>
<accession>A0A089LHK8</accession>
<feature type="transmembrane region" description="Helical" evidence="14">
    <location>
        <begin position="115"/>
        <end position="133"/>
    </location>
</feature>
<dbReference type="CDD" id="cd07551">
    <property type="entry name" value="P-type_ATPase_HM_ZosA_PfeT-like"/>
    <property type="match status" value="1"/>
</dbReference>
<feature type="transmembrane region" description="Helical" evidence="14">
    <location>
        <begin position="296"/>
        <end position="317"/>
    </location>
</feature>
<dbReference type="FunFam" id="2.70.150.10:FF:000002">
    <property type="entry name" value="Copper-transporting ATPase 1, putative"/>
    <property type="match status" value="1"/>
</dbReference>
<dbReference type="GO" id="GO:0005886">
    <property type="term" value="C:plasma membrane"/>
    <property type="evidence" value="ECO:0007669"/>
    <property type="project" value="UniProtKB-SubCell"/>
</dbReference>
<evidence type="ECO:0000256" key="8">
    <source>
        <dbReference type="ARBA" id="ARBA00022840"/>
    </source>
</evidence>
<keyword evidence="10" id="KW-1278">Translocase</keyword>
<gene>
    <name evidence="17" type="ORF">PBOR_31855</name>
</gene>
<dbReference type="AlphaFoldDB" id="A0A089LHK8"/>
<evidence type="ECO:0000256" key="12">
    <source>
        <dbReference type="ARBA" id="ARBA00023065"/>
    </source>
</evidence>
<keyword evidence="5 14" id="KW-0812">Transmembrane</keyword>
<feature type="domain" description="P-type ATPase A" evidence="16">
    <location>
        <begin position="146"/>
        <end position="246"/>
    </location>
</feature>
<feature type="region of interest" description="Disordered" evidence="15">
    <location>
        <begin position="1"/>
        <end position="29"/>
    </location>
</feature>
<keyword evidence="18" id="KW-1185">Reference proteome</keyword>
<dbReference type="InterPro" id="IPR044492">
    <property type="entry name" value="P_typ_ATPase_HD_dom"/>
</dbReference>
<dbReference type="PRINTS" id="PR00941">
    <property type="entry name" value="CDATPASE"/>
</dbReference>
<dbReference type="InterPro" id="IPR051949">
    <property type="entry name" value="Cation_Transport_ATPase"/>
</dbReference>
<keyword evidence="12" id="KW-0406">Ion transport</keyword>
<dbReference type="NCBIfam" id="TIGR01512">
    <property type="entry name" value="ATPase-IB2_Cd"/>
    <property type="match status" value="1"/>
</dbReference>
<feature type="transmembrane region" description="Helical" evidence="14">
    <location>
        <begin position="265"/>
        <end position="284"/>
    </location>
</feature>
<evidence type="ECO:0000313" key="17">
    <source>
        <dbReference type="EMBL" id="AIQ60996.1"/>
    </source>
</evidence>
<dbReference type="InterPro" id="IPR027256">
    <property type="entry name" value="P-typ_ATPase_IB"/>
</dbReference>
<evidence type="ECO:0000256" key="1">
    <source>
        <dbReference type="ARBA" id="ARBA00004651"/>
    </source>
</evidence>
<dbReference type="SFLD" id="SFLDF00027">
    <property type="entry name" value="p-type_atpase"/>
    <property type="match status" value="1"/>
</dbReference>
<evidence type="ECO:0000313" key="18">
    <source>
        <dbReference type="Proteomes" id="UP000029518"/>
    </source>
</evidence>
<keyword evidence="11 14" id="KW-1133">Transmembrane helix</keyword>
<keyword evidence="14" id="KW-1003">Cell membrane</keyword>
<dbReference type="SFLD" id="SFLDS00003">
    <property type="entry name" value="Haloacid_Dehalogenase"/>
    <property type="match status" value="1"/>
</dbReference>
<comment type="similarity">
    <text evidence="2 14">Belongs to the cation transport ATPase (P-type) (TC 3.A.3) family. Type IB subfamily.</text>
</comment>
<dbReference type="SFLD" id="SFLDG00002">
    <property type="entry name" value="C1.7:_P-type_atpase_like"/>
    <property type="match status" value="1"/>
</dbReference>
<dbReference type="InterPro" id="IPR018303">
    <property type="entry name" value="ATPase_P-typ_P_site"/>
</dbReference>
<dbReference type="Proteomes" id="UP000029518">
    <property type="component" value="Chromosome"/>
</dbReference>
<dbReference type="InterPro" id="IPR023298">
    <property type="entry name" value="ATPase_P-typ_TM_dom_sf"/>
</dbReference>
<evidence type="ECO:0000256" key="6">
    <source>
        <dbReference type="ARBA" id="ARBA00022723"/>
    </source>
</evidence>
<evidence type="ECO:0000256" key="9">
    <source>
        <dbReference type="ARBA" id="ARBA00022842"/>
    </source>
</evidence>
<dbReference type="PRINTS" id="PR00119">
    <property type="entry name" value="CATATPASE"/>
</dbReference>
<organism evidence="17 18">
    <name type="scientific">Paenibacillus borealis</name>
    <dbReference type="NCBI Taxonomy" id="160799"/>
    <lineage>
        <taxon>Bacteria</taxon>
        <taxon>Bacillati</taxon>
        <taxon>Bacillota</taxon>
        <taxon>Bacilli</taxon>
        <taxon>Bacillales</taxon>
        <taxon>Paenibacillaceae</taxon>
        <taxon>Paenibacillus</taxon>
    </lineage>
</organism>
<dbReference type="SUPFAM" id="SSF56784">
    <property type="entry name" value="HAD-like"/>
    <property type="match status" value="1"/>
</dbReference>
<evidence type="ECO:0000256" key="15">
    <source>
        <dbReference type="SAM" id="MobiDB-lite"/>
    </source>
</evidence>
<evidence type="ECO:0000256" key="4">
    <source>
        <dbReference type="ARBA" id="ARBA00022553"/>
    </source>
</evidence>
<dbReference type="InterPro" id="IPR023299">
    <property type="entry name" value="ATPase_P-typ_cyto_dom_N"/>
</dbReference>
<keyword evidence="13 14" id="KW-0472">Membrane</keyword>
<proteinExistence type="inferred from homology"/>
<keyword evidence="4" id="KW-0597">Phosphoprotein</keyword>
<dbReference type="InterPro" id="IPR059000">
    <property type="entry name" value="ATPase_P-type_domA"/>
</dbReference>
<keyword evidence="6 14" id="KW-0479">Metal-binding</keyword>
<dbReference type="InterPro" id="IPR023214">
    <property type="entry name" value="HAD_sf"/>
</dbReference>
<dbReference type="InterPro" id="IPR001757">
    <property type="entry name" value="P_typ_ATPase"/>
</dbReference>
<evidence type="ECO:0000256" key="5">
    <source>
        <dbReference type="ARBA" id="ARBA00022692"/>
    </source>
</evidence>
<dbReference type="PROSITE" id="PS00154">
    <property type="entry name" value="ATPASE_E1_E2"/>
    <property type="match status" value="1"/>
</dbReference>
<dbReference type="PANTHER" id="PTHR43079">
    <property type="entry name" value="PROBABLE CADMIUM/ZINC-TRANSPORTING ATPASE HMA1"/>
    <property type="match status" value="1"/>
</dbReference>
<keyword evidence="8 14" id="KW-0067">ATP-binding</keyword>
<dbReference type="KEGG" id="pbd:PBOR_31855"/>
<dbReference type="GO" id="GO:0019829">
    <property type="term" value="F:ATPase-coupled monoatomic cation transmembrane transporter activity"/>
    <property type="evidence" value="ECO:0007669"/>
    <property type="project" value="InterPro"/>
</dbReference>
<dbReference type="GO" id="GO:0005524">
    <property type="term" value="F:ATP binding"/>
    <property type="evidence" value="ECO:0007669"/>
    <property type="project" value="UniProtKB-UniRule"/>
</dbReference>
<dbReference type="InterPro" id="IPR008250">
    <property type="entry name" value="ATPase_P-typ_transduc_dom_A_sf"/>
</dbReference>
<dbReference type="Pfam" id="PF00702">
    <property type="entry name" value="Hydrolase"/>
    <property type="match status" value="1"/>
</dbReference>
<dbReference type="SUPFAM" id="SSF81653">
    <property type="entry name" value="Calcium ATPase, transduction domain A"/>
    <property type="match status" value="1"/>
</dbReference>
<dbReference type="SUPFAM" id="SSF81665">
    <property type="entry name" value="Calcium ATPase, transmembrane domain M"/>
    <property type="match status" value="1"/>
</dbReference>
<dbReference type="GO" id="GO:0016887">
    <property type="term" value="F:ATP hydrolysis activity"/>
    <property type="evidence" value="ECO:0007669"/>
    <property type="project" value="InterPro"/>
</dbReference>
<keyword evidence="7 14" id="KW-0547">Nucleotide-binding</keyword>
<dbReference type="NCBIfam" id="TIGR01525">
    <property type="entry name" value="ATPase-IB_hvy"/>
    <property type="match status" value="1"/>
</dbReference>
<dbReference type="HOGENOM" id="CLU_001771_6_3_9"/>
<keyword evidence="3" id="KW-0813">Transport</keyword>
<dbReference type="Pfam" id="PF00122">
    <property type="entry name" value="E1-E2_ATPase"/>
    <property type="match status" value="1"/>
</dbReference>
<reference evidence="17" key="1">
    <citation type="submission" date="2014-08" db="EMBL/GenBank/DDBJ databases">
        <title>Comparative genomics of the Paenibacillus odorifer group.</title>
        <authorList>
            <person name="den Bakker H.C."/>
            <person name="Tsai Y.-C.Y.-C."/>
            <person name="Martin N."/>
            <person name="Korlach J."/>
            <person name="Wiedmann M."/>
        </authorList>
    </citation>
    <scope>NUCLEOTIDE SEQUENCE [LARGE SCALE GENOMIC DNA]</scope>
    <source>
        <strain evidence="17">DSM 13188</strain>
    </source>
</reference>
<evidence type="ECO:0000256" key="13">
    <source>
        <dbReference type="ARBA" id="ARBA00023136"/>
    </source>
</evidence>
<feature type="transmembrane region" description="Helical" evidence="14">
    <location>
        <begin position="611"/>
        <end position="630"/>
    </location>
</feature>
<dbReference type="Gene3D" id="3.40.50.1000">
    <property type="entry name" value="HAD superfamily/HAD-like"/>
    <property type="match status" value="1"/>
</dbReference>
<evidence type="ECO:0000259" key="16">
    <source>
        <dbReference type="Pfam" id="PF00122"/>
    </source>
</evidence>
<evidence type="ECO:0000256" key="3">
    <source>
        <dbReference type="ARBA" id="ARBA00022448"/>
    </source>
</evidence>
<dbReference type="Gene3D" id="3.40.1110.10">
    <property type="entry name" value="Calcium-transporting ATPase, cytoplasmic domain N"/>
    <property type="match status" value="1"/>
</dbReference>
<name>A0A089LHK8_PAEBO</name>
<dbReference type="NCBIfam" id="TIGR01494">
    <property type="entry name" value="ATPase_P-type"/>
    <property type="match status" value="1"/>
</dbReference>
<dbReference type="Gene3D" id="2.70.150.10">
    <property type="entry name" value="Calcium-transporting ATPase, cytoplasmic transduction domain A"/>
    <property type="match status" value="1"/>
</dbReference>